<organism evidence="2 3">
    <name type="scientific">Theileria equi strain WA</name>
    <dbReference type="NCBI Taxonomy" id="1537102"/>
    <lineage>
        <taxon>Eukaryota</taxon>
        <taxon>Sar</taxon>
        <taxon>Alveolata</taxon>
        <taxon>Apicomplexa</taxon>
        <taxon>Aconoidasida</taxon>
        <taxon>Piroplasmida</taxon>
        <taxon>Theileriidae</taxon>
        <taxon>Theileria</taxon>
    </lineage>
</organism>
<dbReference type="InterPro" id="IPR007480">
    <property type="entry name" value="DUF529"/>
</dbReference>
<feature type="chain" id="PRO_5003952663" evidence="1">
    <location>
        <begin position="25"/>
        <end position="444"/>
    </location>
</feature>
<accession>L1LET8</accession>
<sequence>MDDSPVFYLFTVFLLLFLPQLCRCGKPNEDNDAPPQKCHPDNILDISIQGWKTDECSGASGGDLCESLSPKGVFFTEVTDGHLSIWRAEGDEKCVAVISQYENGSRILILHIWNYEEKKHEVRRYENDDEGWMFIEHTQEVKGHLGSLDELSTDYIQGDKPEPIETIYTRQSTTASEMDFPLRDAESTDLETSFTNFRESFEEVPLENPLINFPPPPTLNIAHPDASICTAIDVNITGIQSRVYIMKVNANIYRVSYDNDDIWEAEYAEKCTFCIYFIHDRRHKLLMLRTTEGFSTKNIFYKHNGTGCCTGGWHKTSRQCPKDVDKLRKEHGTPFSIDISNDTENLQKYQISTHRYGSITARYYATVNGYIIDEVVDNSNSIWTAREGKFCFMVELYIKEDTRLLRLYTKSSDTFSCSCFEKKGIVWEKIDYIVFDKLLSRIQG</sequence>
<dbReference type="RefSeq" id="XP_004833145.1">
    <property type="nucleotide sequence ID" value="XM_004833088.1"/>
</dbReference>
<feature type="signal peptide" evidence="1">
    <location>
        <begin position="1"/>
        <end position="24"/>
    </location>
</feature>
<keyword evidence="3" id="KW-1185">Reference proteome</keyword>
<dbReference type="AlphaFoldDB" id="L1LET8"/>
<dbReference type="GeneID" id="15806616"/>
<reference evidence="2 3" key="1">
    <citation type="journal article" date="2012" name="BMC Genomics">
        <title>Comparative genomic analysis and phylogenetic position of Theileria equi.</title>
        <authorList>
            <person name="Kappmeyer L.S."/>
            <person name="Thiagarajan M."/>
            <person name="Herndon D.R."/>
            <person name="Ramsay J.D."/>
            <person name="Caler E."/>
            <person name="Djikeng A."/>
            <person name="Gillespie J.J."/>
            <person name="Lau A.O."/>
            <person name="Roalson E.H."/>
            <person name="Silva J.C."/>
            <person name="Silva M.G."/>
            <person name="Suarez C.E."/>
            <person name="Ueti M.W."/>
            <person name="Nene V.M."/>
            <person name="Mealey R.H."/>
            <person name="Knowles D.P."/>
            <person name="Brayton K.A."/>
        </authorList>
    </citation>
    <scope>NUCLEOTIDE SEQUENCE [LARGE SCALE GENOMIC DNA]</scope>
    <source>
        <strain evidence="2 3">WA</strain>
    </source>
</reference>
<dbReference type="Pfam" id="PF04385">
    <property type="entry name" value="FAINT"/>
    <property type="match status" value="1"/>
</dbReference>
<evidence type="ECO:0000313" key="3">
    <source>
        <dbReference type="Proteomes" id="UP000031512"/>
    </source>
</evidence>
<dbReference type="VEuPathDB" id="PiroplasmaDB:BEWA_037290"/>
<dbReference type="Proteomes" id="UP000031512">
    <property type="component" value="Unassembled WGS sequence"/>
</dbReference>
<proteinExistence type="predicted"/>
<evidence type="ECO:0000256" key="1">
    <source>
        <dbReference type="SAM" id="SignalP"/>
    </source>
</evidence>
<comment type="caution">
    <text evidence="2">The sequence shown here is derived from an EMBL/GenBank/DDBJ whole genome shotgun (WGS) entry which is preliminary data.</text>
</comment>
<keyword evidence="1" id="KW-0732">Signal</keyword>
<gene>
    <name evidence="2" type="ORF">BEWA_037290</name>
</gene>
<dbReference type="EMBL" id="ACOU01000002">
    <property type="protein sequence ID" value="EKX73693.1"/>
    <property type="molecule type" value="Genomic_DNA"/>
</dbReference>
<evidence type="ECO:0000313" key="2">
    <source>
        <dbReference type="EMBL" id="EKX73693.1"/>
    </source>
</evidence>
<dbReference type="KEGG" id="beq:BEWA_037290"/>
<name>L1LET8_THEEQ</name>
<protein>
    <submittedName>
        <fullName evidence="2">Signal peptide containing protein</fullName>
    </submittedName>
</protein>